<gene>
    <name evidence="1" type="ORF">DFR86_10795</name>
</gene>
<evidence type="ECO:0000313" key="2">
    <source>
        <dbReference type="Proteomes" id="UP000248410"/>
    </source>
</evidence>
<organism evidence="1 2">
    <name type="scientific">Acidianus sulfidivorans JP7</name>
    <dbReference type="NCBI Taxonomy" id="619593"/>
    <lineage>
        <taxon>Archaea</taxon>
        <taxon>Thermoproteota</taxon>
        <taxon>Thermoprotei</taxon>
        <taxon>Sulfolobales</taxon>
        <taxon>Sulfolobaceae</taxon>
        <taxon>Acidianus</taxon>
    </lineage>
</organism>
<reference evidence="1 2" key="1">
    <citation type="submission" date="2018-05" db="EMBL/GenBank/DDBJ databases">
        <title>Complete Genome Sequences of Extremely Thermoacidophilic, Metal-Mobilizing Type-Strain Members of the Archaeal Family Sulfolobaceae: Acidianus brierleyi DSM-1651T, Acidianus sulfidivorans DSM-18786T, Metallosphaera hakonensis DSM-7519T, and Metallosphaera prunae DSM-10039T.</title>
        <authorList>
            <person name="Counts J.A."/>
            <person name="Kelly R.M."/>
        </authorList>
    </citation>
    <scope>NUCLEOTIDE SEQUENCE [LARGE SCALE GENOMIC DNA]</scope>
    <source>
        <strain evidence="1 2">JP7</strain>
    </source>
</reference>
<evidence type="ECO:0000313" key="1">
    <source>
        <dbReference type="EMBL" id="AWR97975.1"/>
    </source>
</evidence>
<evidence type="ECO:0008006" key="3">
    <source>
        <dbReference type="Google" id="ProtNLM"/>
    </source>
</evidence>
<dbReference type="AlphaFoldDB" id="A0A2U9IPN8"/>
<dbReference type="OrthoDB" id="34377at2157"/>
<dbReference type="KEGG" id="asul:DFR86_10795"/>
<dbReference type="SUPFAM" id="SSF56784">
    <property type="entry name" value="HAD-like"/>
    <property type="match status" value="1"/>
</dbReference>
<sequence>MMKYAVWLDGVILDVDTTEFLYNVYKKSTEKDKELLIKIPVNLKVHEDWEYFFNELKKRAEDIIIMSPYDEKTTYEILNKINLRLNYIYNSGKTKPSREPFTKLSSINPLELVVIGSSPLDLLSARFYDSRIKVLCVKRYSDCSKYSPYLYAENLIELLDAMKRIKLL</sequence>
<keyword evidence="2" id="KW-1185">Reference proteome</keyword>
<protein>
    <recommendedName>
        <fullName evidence="3">HAD family hydrolase</fullName>
    </recommendedName>
</protein>
<dbReference type="InterPro" id="IPR036412">
    <property type="entry name" value="HAD-like_sf"/>
</dbReference>
<proteinExistence type="predicted"/>
<dbReference type="Proteomes" id="UP000248410">
    <property type="component" value="Chromosome"/>
</dbReference>
<name>A0A2U9IPN8_9CREN</name>
<dbReference type="EMBL" id="CP029288">
    <property type="protein sequence ID" value="AWR97975.1"/>
    <property type="molecule type" value="Genomic_DNA"/>
</dbReference>
<accession>A0A2U9IPN8</accession>